<gene>
    <name evidence="1" type="ORF">J0654_16095</name>
</gene>
<sequence length="211" mass="24406">MRRKLKLLFLAIIAVFLVVHILKEPKTTIPKSIQDEVEIALGHFSELEGIPIAFKFKKNIKKSVMQAQPTWSGLLKPRSKRSYVILISEKFKISGAEFKTVDVPRDVLIGWIGHELGHVMDYQERGNLNLIGFGIRYVLLKEFVKKAERAADSFAVSRGMSEYILKTKRFILNHSEIDDVYKARIKQYYLSPDEIMEMVEHQDSIRDNNLL</sequence>
<organism evidence="1 2">
    <name type="scientific">Flagellimonas profundi</name>
    <dbReference type="NCBI Taxonomy" id="2915620"/>
    <lineage>
        <taxon>Bacteria</taxon>
        <taxon>Pseudomonadati</taxon>
        <taxon>Bacteroidota</taxon>
        <taxon>Flavobacteriia</taxon>
        <taxon>Flavobacteriales</taxon>
        <taxon>Flavobacteriaceae</taxon>
        <taxon>Flagellimonas</taxon>
    </lineage>
</organism>
<evidence type="ECO:0008006" key="3">
    <source>
        <dbReference type="Google" id="ProtNLM"/>
    </source>
</evidence>
<evidence type="ECO:0000313" key="2">
    <source>
        <dbReference type="Proteomes" id="UP000664807"/>
    </source>
</evidence>
<accession>A0ABS3FJW8</accession>
<dbReference type="Proteomes" id="UP000664807">
    <property type="component" value="Unassembled WGS sequence"/>
</dbReference>
<reference evidence="1 2" key="1">
    <citation type="submission" date="2021-03" db="EMBL/GenBank/DDBJ databases">
        <title>Muricauda lutimaris sp. nov. and Muricauda ruestringensis sp. nov, two marine members of the Flavobacteriaceae isolated from deep sea sediments of Western Pacific.</title>
        <authorList>
            <person name="Zhao S."/>
            <person name="Liu R."/>
        </authorList>
    </citation>
    <scope>NUCLEOTIDE SEQUENCE [LARGE SCALE GENOMIC DNA]</scope>
    <source>
        <strain evidence="1 2">BC31-3-A3</strain>
    </source>
</reference>
<evidence type="ECO:0000313" key="1">
    <source>
        <dbReference type="EMBL" id="MBO0343177.1"/>
    </source>
</evidence>
<keyword evidence="2" id="KW-1185">Reference proteome</keyword>
<dbReference type="RefSeq" id="WP_207030143.1">
    <property type="nucleotide sequence ID" value="NZ_JAFLNM010000004.1"/>
</dbReference>
<proteinExistence type="predicted"/>
<name>A0ABS3FJW8_9FLAO</name>
<protein>
    <recommendedName>
        <fullName evidence="3">Secreted protein</fullName>
    </recommendedName>
</protein>
<dbReference type="EMBL" id="JAFLNM010000004">
    <property type="protein sequence ID" value="MBO0343177.1"/>
    <property type="molecule type" value="Genomic_DNA"/>
</dbReference>
<comment type="caution">
    <text evidence="1">The sequence shown here is derived from an EMBL/GenBank/DDBJ whole genome shotgun (WGS) entry which is preliminary data.</text>
</comment>